<dbReference type="OrthoDB" id="4790304at2"/>
<dbReference type="RefSeq" id="WP_154761256.1">
    <property type="nucleotide sequence ID" value="NZ_WMBA01000092.1"/>
</dbReference>
<dbReference type="InterPro" id="IPR041413">
    <property type="entry name" value="MLTR_LBD"/>
</dbReference>
<dbReference type="CDD" id="cd00093">
    <property type="entry name" value="HTH_XRE"/>
    <property type="match status" value="1"/>
</dbReference>
<accession>A0A6N7ZBX7</accession>
<evidence type="ECO:0000313" key="2">
    <source>
        <dbReference type="EMBL" id="MTD59205.1"/>
    </source>
</evidence>
<feature type="domain" description="HTH cro/C1-type" evidence="1">
    <location>
        <begin position="31"/>
        <end position="78"/>
    </location>
</feature>
<reference evidence="2 3" key="1">
    <citation type="submission" date="2019-11" db="EMBL/GenBank/DDBJ databases">
        <title>Draft genome of Amycolatopsis RM579.</title>
        <authorList>
            <person name="Duangmal K."/>
            <person name="Mingma R."/>
        </authorList>
    </citation>
    <scope>NUCLEOTIDE SEQUENCE [LARGE SCALE GENOMIC DNA]</scope>
    <source>
        <strain evidence="2 3">RM579</strain>
    </source>
</reference>
<name>A0A6N7ZBX7_9PSEU</name>
<dbReference type="InterPro" id="IPR001387">
    <property type="entry name" value="Cro/C1-type_HTH"/>
</dbReference>
<dbReference type="PANTHER" id="PTHR35010">
    <property type="entry name" value="BLL4672 PROTEIN-RELATED"/>
    <property type="match status" value="1"/>
</dbReference>
<dbReference type="GO" id="GO:0003677">
    <property type="term" value="F:DNA binding"/>
    <property type="evidence" value="ECO:0007669"/>
    <property type="project" value="InterPro"/>
</dbReference>
<dbReference type="Gene3D" id="3.30.450.180">
    <property type="match status" value="1"/>
</dbReference>
<evidence type="ECO:0000259" key="1">
    <source>
        <dbReference type="PROSITE" id="PS50943"/>
    </source>
</evidence>
<organism evidence="2 3">
    <name type="scientific">Amycolatopsis pithecellobii</name>
    <dbReference type="NCBI Taxonomy" id="664692"/>
    <lineage>
        <taxon>Bacteria</taxon>
        <taxon>Bacillati</taxon>
        <taxon>Actinomycetota</taxon>
        <taxon>Actinomycetes</taxon>
        <taxon>Pseudonocardiales</taxon>
        <taxon>Pseudonocardiaceae</taxon>
        <taxon>Amycolatopsis</taxon>
    </lineage>
</organism>
<proteinExistence type="predicted"/>
<dbReference type="Gene3D" id="1.10.260.40">
    <property type="entry name" value="lambda repressor-like DNA-binding domains"/>
    <property type="match status" value="1"/>
</dbReference>
<dbReference type="Pfam" id="PF17765">
    <property type="entry name" value="MLTR_LBD"/>
    <property type="match status" value="1"/>
</dbReference>
<evidence type="ECO:0000313" key="3">
    <source>
        <dbReference type="Proteomes" id="UP000440096"/>
    </source>
</evidence>
<dbReference type="EMBL" id="WMBA01000092">
    <property type="protein sequence ID" value="MTD59205.1"/>
    <property type="molecule type" value="Genomic_DNA"/>
</dbReference>
<keyword evidence="3" id="KW-1185">Reference proteome</keyword>
<protein>
    <submittedName>
        <fullName evidence="2">Helix-turn-helix domain-containing protein</fullName>
    </submittedName>
</protein>
<gene>
    <name evidence="2" type="ORF">GKO32_35260</name>
</gene>
<dbReference type="AlphaFoldDB" id="A0A6N7ZBX7"/>
<dbReference type="Proteomes" id="UP000440096">
    <property type="component" value="Unassembled WGS sequence"/>
</dbReference>
<dbReference type="SUPFAM" id="SSF47413">
    <property type="entry name" value="lambda repressor-like DNA-binding domains"/>
    <property type="match status" value="1"/>
</dbReference>
<sequence>MSIAEYLRGVRARLEPVALGLPYSGTRRVPGLRREEVAVLAGVSVDYYTRIEQGRETNPSAQIIEALARGLDLTGDEREHLFRLAGYQAPVSRRLDQVRPELARLLGQWRDQAAFVLTGTLDVMAPNSLARALFSGFTEQDNLARMVFLDPVGRTFYTDWDRAAESVVSVLRHNSTRLPAPCFDPFIREMSEASERFERLWKNQHVRGKTHAVKRLHHPEAGDLSLEYHALEVPGSDAWQVVIYVAEPGTTSAEAFALLHACAPAPRLS</sequence>
<dbReference type="SMART" id="SM00530">
    <property type="entry name" value="HTH_XRE"/>
    <property type="match status" value="1"/>
</dbReference>
<comment type="caution">
    <text evidence="2">The sequence shown here is derived from an EMBL/GenBank/DDBJ whole genome shotgun (WGS) entry which is preliminary data.</text>
</comment>
<dbReference type="InterPro" id="IPR010982">
    <property type="entry name" value="Lambda_DNA-bd_dom_sf"/>
</dbReference>
<dbReference type="PANTHER" id="PTHR35010:SF2">
    <property type="entry name" value="BLL4672 PROTEIN"/>
    <property type="match status" value="1"/>
</dbReference>
<dbReference type="PROSITE" id="PS50943">
    <property type="entry name" value="HTH_CROC1"/>
    <property type="match status" value="1"/>
</dbReference>
<dbReference type="Pfam" id="PF13560">
    <property type="entry name" value="HTH_31"/>
    <property type="match status" value="1"/>
</dbReference>